<gene>
    <name evidence="1" type="ORF">SB6411_00212</name>
</gene>
<evidence type="ECO:0000313" key="2">
    <source>
        <dbReference type="Proteomes" id="UP000317652"/>
    </source>
</evidence>
<accession>A0ABY6V5C2</accession>
<evidence type="ECO:0000313" key="1">
    <source>
        <dbReference type="EMBL" id="VUS22703.1"/>
    </source>
</evidence>
<organism evidence="1 2">
    <name type="scientific">Klebsiella spallanzanii</name>
    <dbReference type="NCBI Taxonomy" id="2587528"/>
    <lineage>
        <taxon>Bacteria</taxon>
        <taxon>Pseudomonadati</taxon>
        <taxon>Pseudomonadota</taxon>
        <taxon>Gammaproteobacteria</taxon>
        <taxon>Enterobacterales</taxon>
        <taxon>Enterobacteriaceae</taxon>
        <taxon>Klebsiella/Raoultella group</taxon>
        <taxon>Klebsiella</taxon>
    </lineage>
</organism>
<keyword evidence="2" id="KW-1185">Reference proteome</keyword>
<comment type="caution">
    <text evidence="1">The sequence shown here is derived from an EMBL/GenBank/DDBJ whole genome shotgun (WGS) entry which is preliminary data.</text>
</comment>
<dbReference type="Proteomes" id="UP000317652">
    <property type="component" value="Unassembled WGS sequence"/>
</dbReference>
<protein>
    <submittedName>
        <fullName evidence="1">Uncharacterized protein</fullName>
    </submittedName>
</protein>
<name>A0ABY6V5C2_9ENTR</name>
<reference evidence="1 2" key="1">
    <citation type="submission" date="2019-07" db="EMBL/GenBank/DDBJ databases">
        <authorList>
            <person name="Brisse S."/>
            <person name="Rodrigues C."/>
            <person name="Thorpe H."/>
        </authorList>
    </citation>
    <scope>NUCLEOTIDE SEQUENCE [LARGE SCALE GENOMIC DNA]</scope>
    <source>
        <strain evidence="1">SB6411</strain>
    </source>
</reference>
<proteinExistence type="predicted"/>
<sequence length="69" mass="8251">MKQCLKRFRLLRLKSRMHSWLGLAELMKLPELQPLLWAFSILWRITLTRLQQLLEHWRQLAGLSILGGL</sequence>
<dbReference type="EMBL" id="CABGGS010000001">
    <property type="protein sequence ID" value="VUS22703.1"/>
    <property type="molecule type" value="Genomic_DNA"/>
</dbReference>